<evidence type="ECO:0008006" key="6">
    <source>
        <dbReference type="Google" id="ProtNLM"/>
    </source>
</evidence>
<evidence type="ECO:0000256" key="1">
    <source>
        <dbReference type="SAM" id="MobiDB-lite"/>
    </source>
</evidence>
<keyword evidence="2" id="KW-0812">Transmembrane</keyword>
<protein>
    <recommendedName>
        <fullName evidence="6">Peptidase</fullName>
    </recommendedName>
</protein>
<sequence length="243" mass="24730">MMNKKAIAAFAAGATLLAGFAMATPAMAESLIPMYNQNNGFAEVSDGTDASVLKATIEQDKQEIKAAEDWNDKVSSAYANANTNTATVTVDGVVPADSSQATHVLVLGKDGKLNQLVKADAVTQAQVDALVAAANKAEAAVDAAKKKLADDEAALAKLESKKVTPKKDDKNTPSKPETKPVVPGVHVKTADKAAAKGELAAKGAKGHGKSGEKLGNAGVGVALTALAASMLAGMGAAVRKMRH</sequence>
<organism evidence="4 5">
    <name type="scientific">Gardnerella vaginalis</name>
    <dbReference type="NCBI Taxonomy" id="2702"/>
    <lineage>
        <taxon>Bacteria</taxon>
        <taxon>Bacillati</taxon>
        <taxon>Actinomycetota</taxon>
        <taxon>Actinomycetes</taxon>
        <taxon>Bifidobacteriales</taxon>
        <taxon>Bifidobacteriaceae</taxon>
        <taxon>Gardnerella</taxon>
    </lineage>
</organism>
<proteinExistence type="predicted"/>
<name>A0ABD4ZD63_GARVA</name>
<feature type="signal peptide" evidence="3">
    <location>
        <begin position="1"/>
        <end position="23"/>
    </location>
</feature>
<evidence type="ECO:0000256" key="2">
    <source>
        <dbReference type="SAM" id="Phobius"/>
    </source>
</evidence>
<evidence type="ECO:0000313" key="5">
    <source>
        <dbReference type="Proteomes" id="UP001238969"/>
    </source>
</evidence>
<dbReference type="Proteomes" id="UP001238969">
    <property type="component" value="Unassembled WGS sequence"/>
</dbReference>
<keyword evidence="3" id="KW-0732">Signal</keyword>
<dbReference type="AlphaFoldDB" id="A0ABD4ZD63"/>
<feature type="region of interest" description="Disordered" evidence="1">
    <location>
        <begin position="160"/>
        <end position="187"/>
    </location>
</feature>
<evidence type="ECO:0000313" key="4">
    <source>
        <dbReference type="EMBL" id="MDK6861331.1"/>
    </source>
</evidence>
<gene>
    <name evidence="4" type="ORF">QP355_01505</name>
</gene>
<reference evidence="4 5" key="1">
    <citation type="submission" date="2023-05" db="EMBL/GenBank/DDBJ databases">
        <title>Cataloging the Phylogenetic Diversity of Human Bladder Bacteria.</title>
        <authorList>
            <person name="Du J."/>
        </authorList>
    </citation>
    <scope>NUCLEOTIDE SEQUENCE [LARGE SCALE GENOMIC DNA]</scope>
    <source>
        <strain evidence="4 5">UMB6972</strain>
    </source>
</reference>
<comment type="caution">
    <text evidence="4">The sequence shown here is derived from an EMBL/GenBank/DDBJ whole genome shotgun (WGS) entry which is preliminary data.</text>
</comment>
<evidence type="ECO:0000256" key="3">
    <source>
        <dbReference type="SAM" id="SignalP"/>
    </source>
</evidence>
<keyword evidence="2" id="KW-1133">Transmembrane helix</keyword>
<feature type="chain" id="PRO_5044823073" description="Peptidase" evidence="3">
    <location>
        <begin position="24"/>
        <end position="243"/>
    </location>
</feature>
<dbReference type="EMBL" id="JASOLZ010000002">
    <property type="protein sequence ID" value="MDK6861331.1"/>
    <property type="molecule type" value="Genomic_DNA"/>
</dbReference>
<feature type="transmembrane region" description="Helical" evidence="2">
    <location>
        <begin position="217"/>
        <end position="238"/>
    </location>
</feature>
<dbReference type="RefSeq" id="WP_101887743.1">
    <property type="nucleotide sequence ID" value="NZ_JASOLZ010000002.1"/>
</dbReference>
<keyword evidence="2" id="KW-0472">Membrane</keyword>
<feature type="compositionally biased region" description="Basic and acidic residues" evidence="1">
    <location>
        <begin position="160"/>
        <end position="178"/>
    </location>
</feature>
<accession>A0ABD4ZD63</accession>